<dbReference type="InterPro" id="IPR050351">
    <property type="entry name" value="BphY/WalK/GraS-like"/>
</dbReference>
<evidence type="ECO:0000259" key="11">
    <source>
        <dbReference type="PROSITE" id="PS50109"/>
    </source>
</evidence>
<dbReference type="InterPro" id="IPR003661">
    <property type="entry name" value="HisK_dim/P_dom"/>
</dbReference>
<dbReference type="Pfam" id="PF00512">
    <property type="entry name" value="HisKA"/>
    <property type="match status" value="1"/>
</dbReference>
<evidence type="ECO:0000256" key="9">
    <source>
        <dbReference type="ARBA" id="ARBA00023012"/>
    </source>
</evidence>
<dbReference type="CDD" id="cd00082">
    <property type="entry name" value="HisKA"/>
    <property type="match status" value="1"/>
</dbReference>
<feature type="transmembrane region" description="Helical" evidence="10">
    <location>
        <begin position="318"/>
        <end position="341"/>
    </location>
</feature>
<comment type="subcellular location">
    <subcellularLocation>
        <location evidence="2">Membrane</location>
    </subcellularLocation>
</comment>
<evidence type="ECO:0000256" key="6">
    <source>
        <dbReference type="ARBA" id="ARBA00022741"/>
    </source>
</evidence>
<dbReference type="InterPro" id="IPR003594">
    <property type="entry name" value="HATPase_dom"/>
</dbReference>
<evidence type="ECO:0000256" key="7">
    <source>
        <dbReference type="ARBA" id="ARBA00022777"/>
    </source>
</evidence>
<dbReference type="EC" id="2.7.13.3" evidence="3"/>
<comment type="catalytic activity">
    <reaction evidence="1">
        <text>ATP + protein L-histidine = ADP + protein N-phospho-L-histidine.</text>
        <dbReference type="EC" id="2.7.13.3"/>
    </reaction>
</comment>
<evidence type="ECO:0000313" key="12">
    <source>
        <dbReference type="EMBL" id="CAG7632068.1"/>
    </source>
</evidence>
<evidence type="ECO:0000256" key="2">
    <source>
        <dbReference type="ARBA" id="ARBA00004370"/>
    </source>
</evidence>
<dbReference type="SMART" id="SM00388">
    <property type="entry name" value="HisKA"/>
    <property type="match status" value="1"/>
</dbReference>
<dbReference type="Proteomes" id="UP000730618">
    <property type="component" value="Unassembled WGS sequence"/>
</dbReference>
<comment type="caution">
    <text evidence="12">The sequence shown here is derived from an EMBL/GenBank/DDBJ whole genome shotgun (WGS) entry which is preliminary data.</text>
</comment>
<dbReference type="SMART" id="SM00387">
    <property type="entry name" value="HATPase_c"/>
    <property type="match status" value="1"/>
</dbReference>
<dbReference type="EMBL" id="CAJVCE010000004">
    <property type="protein sequence ID" value="CAG7632068.1"/>
    <property type="molecule type" value="Genomic_DNA"/>
</dbReference>
<keyword evidence="7" id="KW-0418">Kinase</keyword>
<keyword evidence="4" id="KW-0597">Phosphoprotein</keyword>
<dbReference type="InterPro" id="IPR011623">
    <property type="entry name" value="7TMR_DISM_rcpt_extracell_dom1"/>
</dbReference>
<gene>
    <name evidence="12" type="primary">sasA_10</name>
    <name evidence="12" type="ORF">PAECIP111802_01809</name>
</gene>
<protein>
    <recommendedName>
        <fullName evidence="3">histidine kinase</fullName>
        <ecNumber evidence="3">2.7.13.3</ecNumber>
    </recommendedName>
</protein>
<feature type="transmembrane region" description="Helical" evidence="10">
    <location>
        <begin position="293"/>
        <end position="311"/>
    </location>
</feature>
<dbReference type="Pfam" id="PF02518">
    <property type="entry name" value="HATPase_c"/>
    <property type="match status" value="1"/>
</dbReference>
<feature type="transmembrane region" description="Helical" evidence="10">
    <location>
        <begin position="347"/>
        <end position="369"/>
    </location>
</feature>
<dbReference type="CDD" id="cd00075">
    <property type="entry name" value="HATPase"/>
    <property type="match status" value="1"/>
</dbReference>
<feature type="transmembrane region" description="Helical" evidence="10">
    <location>
        <begin position="254"/>
        <end position="281"/>
    </location>
</feature>
<feature type="transmembrane region" description="Helical" evidence="10">
    <location>
        <begin position="376"/>
        <end position="396"/>
    </location>
</feature>
<dbReference type="PANTHER" id="PTHR45453:SF1">
    <property type="entry name" value="PHOSPHATE REGULON SENSOR PROTEIN PHOR"/>
    <property type="match status" value="1"/>
</dbReference>
<feature type="domain" description="Histidine kinase" evidence="11">
    <location>
        <begin position="485"/>
        <end position="710"/>
    </location>
</feature>
<evidence type="ECO:0000256" key="10">
    <source>
        <dbReference type="SAM" id="Phobius"/>
    </source>
</evidence>
<evidence type="ECO:0000313" key="13">
    <source>
        <dbReference type="Proteomes" id="UP000730618"/>
    </source>
</evidence>
<evidence type="ECO:0000256" key="1">
    <source>
        <dbReference type="ARBA" id="ARBA00000085"/>
    </source>
</evidence>
<dbReference type="GO" id="GO:0016740">
    <property type="term" value="F:transferase activity"/>
    <property type="evidence" value="ECO:0007669"/>
    <property type="project" value="UniProtKB-KW"/>
</dbReference>
<keyword evidence="9" id="KW-0902">Two-component regulatory system</keyword>
<evidence type="ECO:0000256" key="3">
    <source>
        <dbReference type="ARBA" id="ARBA00012438"/>
    </source>
</evidence>
<dbReference type="InterPro" id="IPR005467">
    <property type="entry name" value="His_kinase_dom"/>
</dbReference>
<keyword evidence="6" id="KW-0547">Nucleotide-binding</keyword>
<reference evidence="12 13" key="1">
    <citation type="submission" date="2021-06" db="EMBL/GenBank/DDBJ databases">
        <authorList>
            <person name="Criscuolo A."/>
        </authorList>
    </citation>
    <scope>NUCLEOTIDE SEQUENCE [LARGE SCALE GENOMIC DNA]</scope>
    <source>
        <strain evidence="13">CIP 111802</strain>
    </source>
</reference>
<keyword evidence="13" id="KW-1185">Reference proteome</keyword>
<evidence type="ECO:0000256" key="4">
    <source>
        <dbReference type="ARBA" id="ARBA00022553"/>
    </source>
</evidence>
<evidence type="ECO:0000256" key="8">
    <source>
        <dbReference type="ARBA" id="ARBA00022840"/>
    </source>
</evidence>
<name>A0ABN7TID9_9BACL</name>
<dbReference type="PANTHER" id="PTHR45453">
    <property type="entry name" value="PHOSPHATE REGULON SENSOR PROTEIN PHOR"/>
    <property type="match status" value="1"/>
</dbReference>
<organism evidence="12 13">
    <name type="scientific">Paenibacillus allorhizosphaerae</name>
    <dbReference type="NCBI Taxonomy" id="2849866"/>
    <lineage>
        <taxon>Bacteria</taxon>
        <taxon>Bacillati</taxon>
        <taxon>Bacillota</taxon>
        <taxon>Bacilli</taxon>
        <taxon>Bacillales</taxon>
        <taxon>Paenibacillaceae</taxon>
        <taxon>Paenibacillus</taxon>
    </lineage>
</organism>
<keyword evidence="10" id="KW-0472">Membrane</keyword>
<keyword evidence="5 12" id="KW-0808">Transferase</keyword>
<dbReference type="PROSITE" id="PS50109">
    <property type="entry name" value="HIS_KIN"/>
    <property type="match status" value="1"/>
</dbReference>
<keyword evidence="10" id="KW-1133">Transmembrane helix</keyword>
<dbReference type="Pfam" id="PF07695">
    <property type="entry name" value="7TMR-DISM_7TM"/>
    <property type="match status" value="1"/>
</dbReference>
<keyword evidence="10" id="KW-0812">Transmembrane</keyword>
<sequence>MLRRGSFKHVLLNERVYKRFSIALLLLLALGTIVFAAERVFWPDKAYPRAENGIIDLSDWNWQKDGTLPLNGEWSFSWQQLQQSEADQASEQSQLPAQTIKVPGSWNGTVVDGVPLSGEGYATYRLKIMLPEGEDVLALRVPAVSTSYKLWVNGKAIASAGLLGTTEESAVPQFAPEVAVAPTLHSAMDIVIEVANFSHQRGGLRQPIELGTAKDIIRAKEMAVGFDMLLIGCLLIMGLYHLGLFAVRTKEWSMLYFGLFCLLFSIRMTLLGEIVITKAIPGFNWTLEINLEYLSAALSLPLFILFFSSLYPEESARFMNAAFCIVTVGYSIVIAVLPTLIFTQALVSLQLVVVAAIVYVMSIAVFACIRKREGSGILLISCLVLGTSIVNDMLYAHQLVATTDRMSAFGLLIFIFSQAAMLSIKLSRAFVSVEKLSTELTELNNGLNEKIIERTYDLEQANKALKWSNDELSRMETSRSHLLSNISHDLGTPMTAIQCYIEAILDRMVDTEEQRERYLRVIHSKVVGMDRLIEDLFQLSQLEARQVAFKKEPVTTDLLIERLFARYELDARGAGIAYTLTVFRNGEKDEQFSSVEVDAERLHQAYSNLIFNAIKFTPSGGSIAVEMHDNGSEMLVSVSDSGSGIRPEDLPYVFDRFYTSNKARNDSGGGKGLGLSISKEIVEYHGGRIWVDRTEEQCGTVICFTIPTQTKQAVSKAGIYQTVGDGR</sequence>
<accession>A0ABN7TID9</accession>
<proteinExistence type="predicted"/>
<feature type="transmembrane region" description="Helical" evidence="10">
    <location>
        <begin position="228"/>
        <end position="247"/>
    </location>
</feature>
<evidence type="ECO:0000256" key="5">
    <source>
        <dbReference type="ARBA" id="ARBA00022679"/>
    </source>
</evidence>
<keyword evidence="8" id="KW-0067">ATP-binding</keyword>